<comment type="caution">
    <text evidence="2">The sequence shown here is derived from an EMBL/GenBank/DDBJ whole genome shotgun (WGS) entry which is preliminary data.</text>
</comment>
<dbReference type="SUPFAM" id="SSF55729">
    <property type="entry name" value="Acyl-CoA N-acyltransferases (Nat)"/>
    <property type="match status" value="1"/>
</dbReference>
<dbReference type="InterPro" id="IPR016181">
    <property type="entry name" value="Acyl_CoA_acyltransferase"/>
</dbReference>
<dbReference type="InterPro" id="IPR038740">
    <property type="entry name" value="BioF2-like_GNAT_dom"/>
</dbReference>
<name>A0ABW1D7D1_9ACTN</name>
<sequence>MIDVLRPHELGAAELTAWRALQRQDLLLRNPYLSPEFVRAVADYRGNVHVAVVSRDGVPAGFFPFERNRAGVGRPVGAGFTDVQGMVAESGLRVDARALLRACGLRLWTYDHLLAGQFEGTHRVVSPSPIMDLDGGFEVYRKQISGKTYKSVMYRQRKLGETRHVFDSRDPADLRALLGWKSAQYRATGLRDLFAEPAFRELVERLHQEPGEDVRGVLSMLYAGDSPIAGHFGLVSGPVFAGWFPAYDRKFAWYSPGLVQHLGMAADAAGQGVRHIHLGKSPAAYKDFLATGQIPVAEGRIARAGPVAAAHWSWGHARSVLRRSDTLRRTVRAWRKERS</sequence>
<proteinExistence type="predicted"/>
<evidence type="ECO:0000313" key="3">
    <source>
        <dbReference type="Proteomes" id="UP001596058"/>
    </source>
</evidence>
<dbReference type="RefSeq" id="WP_379523111.1">
    <property type="nucleotide sequence ID" value="NZ_JBHSPA010000096.1"/>
</dbReference>
<feature type="domain" description="BioF2-like acetyltransferase" evidence="1">
    <location>
        <begin position="148"/>
        <end position="286"/>
    </location>
</feature>
<accession>A0ABW1D7D1</accession>
<protein>
    <submittedName>
        <fullName evidence="2">GNAT family N-acetyltransferase</fullName>
    </submittedName>
</protein>
<dbReference type="Proteomes" id="UP001596058">
    <property type="component" value="Unassembled WGS sequence"/>
</dbReference>
<dbReference type="Gene3D" id="3.40.630.30">
    <property type="match status" value="1"/>
</dbReference>
<dbReference type="EMBL" id="JBHSPA010000096">
    <property type="protein sequence ID" value="MFC5833689.1"/>
    <property type="molecule type" value="Genomic_DNA"/>
</dbReference>
<evidence type="ECO:0000313" key="2">
    <source>
        <dbReference type="EMBL" id="MFC5833689.1"/>
    </source>
</evidence>
<gene>
    <name evidence="2" type="ORF">ACFPZ3_58440</name>
</gene>
<reference evidence="3" key="1">
    <citation type="journal article" date="2019" name="Int. J. Syst. Evol. Microbiol.">
        <title>The Global Catalogue of Microorganisms (GCM) 10K type strain sequencing project: providing services to taxonomists for standard genome sequencing and annotation.</title>
        <authorList>
            <consortium name="The Broad Institute Genomics Platform"/>
            <consortium name="The Broad Institute Genome Sequencing Center for Infectious Disease"/>
            <person name="Wu L."/>
            <person name="Ma J."/>
        </authorList>
    </citation>
    <scope>NUCLEOTIDE SEQUENCE [LARGE SCALE GENOMIC DNA]</scope>
    <source>
        <strain evidence="3">CCUG 53903</strain>
    </source>
</reference>
<organism evidence="2 3">
    <name type="scientific">Nonomuraea insulae</name>
    <dbReference type="NCBI Taxonomy" id="1616787"/>
    <lineage>
        <taxon>Bacteria</taxon>
        <taxon>Bacillati</taxon>
        <taxon>Actinomycetota</taxon>
        <taxon>Actinomycetes</taxon>
        <taxon>Streptosporangiales</taxon>
        <taxon>Streptosporangiaceae</taxon>
        <taxon>Nonomuraea</taxon>
    </lineage>
</organism>
<dbReference type="Pfam" id="PF13480">
    <property type="entry name" value="Acetyltransf_6"/>
    <property type="match status" value="1"/>
</dbReference>
<keyword evidence="3" id="KW-1185">Reference proteome</keyword>
<evidence type="ECO:0000259" key="1">
    <source>
        <dbReference type="Pfam" id="PF13480"/>
    </source>
</evidence>